<evidence type="ECO:0000313" key="3">
    <source>
        <dbReference type="EMBL" id="GHJ84786.1"/>
    </source>
</evidence>
<dbReference type="PROSITE" id="PS50896">
    <property type="entry name" value="LISH"/>
    <property type="match status" value="1"/>
</dbReference>
<feature type="region of interest" description="Disordered" evidence="1">
    <location>
        <begin position="354"/>
        <end position="388"/>
    </location>
</feature>
<feature type="compositionally biased region" description="Polar residues" evidence="1">
    <location>
        <begin position="325"/>
        <end position="335"/>
    </location>
</feature>
<dbReference type="AlphaFoldDB" id="A0A8H3TPY2"/>
<dbReference type="InterPro" id="IPR001870">
    <property type="entry name" value="B30.2/SPRY"/>
</dbReference>
<dbReference type="OrthoDB" id="25503at2759"/>
<dbReference type="PROSITE" id="PS50188">
    <property type="entry name" value="B302_SPRY"/>
    <property type="match status" value="1"/>
</dbReference>
<dbReference type="EMBL" id="BLZA01000009">
    <property type="protein sequence ID" value="GHJ84786.1"/>
    <property type="molecule type" value="Genomic_DNA"/>
</dbReference>
<dbReference type="InterPro" id="IPR043136">
    <property type="entry name" value="B30.2/SPRY_sf"/>
</dbReference>
<feature type="region of interest" description="Disordered" evidence="1">
    <location>
        <begin position="267"/>
        <end position="294"/>
    </location>
</feature>
<evidence type="ECO:0000259" key="2">
    <source>
        <dbReference type="PROSITE" id="PS50188"/>
    </source>
</evidence>
<dbReference type="InterPro" id="IPR006594">
    <property type="entry name" value="LisH"/>
</dbReference>
<dbReference type="SUPFAM" id="SSF49899">
    <property type="entry name" value="Concanavalin A-like lectins/glucanases"/>
    <property type="match status" value="1"/>
</dbReference>
<comment type="caution">
    <text evidence="3">The sequence shown here is derived from an EMBL/GenBank/DDBJ whole genome shotgun (WGS) entry which is preliminary data.</text>
</comment>
<dbReference type="Gene3D" id="2.60.120.920">
    <property type="match status" value="1"/>
</dbReference>
<reference evidence="3" key="1">
    <citation type="submission" date="2020-07" db="EMBL/GenBank/DDBJ databases">
        <title>Draft Genome Sequence of a Deep-Sea Yeast, Naganishia (Cryptococcus) liquefaciens strain N6.</title>
        <authorList>
            <person name="Han Y.W."/>
            <person name="Kajitani R."/>
            <person name="Morimoto H."/>
            <person name="Parhat M."/>
            <person name="Tsubouchi H."/>
            <person name="Bakenova O."/>
            <person name="Ogata M."/>
            <person name="Argunhan B."/>
            <person name="Aoki R."/>
            <person name="Kajiwara S."/>
            <person name="Itoh T."/>
            <person name="Iwasaki H."/>
        </authorList>
    </citation>
    <scope>NUCLEOTIDE SEQUENCE</scope>
    <source>
        <strain evidence="3">N6</strain>
    </source>
</reference>
<gene>
    <name evidence="3" type="ORF">NliqN6_1188</name>
</gene>
<keyword evidence="4" id="KW-1185">Reference proteome</keyword>
<evidence type="ECO:0000256" key="1">
    <source>
        <dbReference type="SAM" id="MobiDB-lite"/>
    </source>
</evidence>
<feature type="compositionally biased region" description="Acidic residues" evidence="1">
    <location>
        <begin position="269"/>
        <end position="279"/>
    </location>
</feature>
<feature type="compositionally biased region" description="Polar residues" evidence="1">
    <location>
        <begin position="27"/>
        <end position="39"/>
    </location>
</feature>
<feature type="region of interest" description="Disordered" evidence="1">
    <location>
        <begin position="21"/>
        <end position="48"/>
    </location>
</feature>
<feature type="region of interest" description="Disordered" evidence="1">
    <location>
        <begin position="314"/>
        <end position="339"/>
    </location>
</feature>
<evidence type="ECO:0000313" key="4">
    <source>
        <dbReference type="Proteomes" id="UP000620104"/>
    </source>
</evidence>
<dbReference type="Pfam" id="PF00622">
    <property type="entry name" value="SPRY"/>
    <property type="match status" value="1"/>
</dbReference>
<dbReference type="SMART" id="SM00449">
    <property type="entry name" value="SPRY"/>
    <property type="match status" value="1"/>
</dbReference>
<dbReference type="InterPro" id="IPR013320">
    <property type="entry name" value="ConA-like_dom_sf"/>
</dbReference>
<name>A0A8H3TPY2_9TREE</name>
<feature type="domain" description="B30.2/SPRY" evidence="2">
    <location>
        <begin position="416"/>
        <end position="616"/>
    </location>
</feature>
<dbReference type="Proteomes" id="UP000620104">
    <property type="component" value="Unassembled WGS sequence"/>
</dbReference>
<organism evidence="3 4">
    <name type="scientific">Naganishia liquefaciens</name>
    <dbReference type="NCBI Taxonomy" id="104408"/>
    <lineage>
        <taxon>Eukaryota</taxon>
        <taxon>Fungi</taxon>
        <taxon>Dikarya</taxon>
        <taxon>Basidiomycota</taxon>
        <taxon>Agaricomycotina</taxon>
        <taxon>Tremellomycetes</taxon>
        <taxon>Filobasidiales</taxon>
        <taxon>Filobasidiaceae</taxon>
        <taxon>Naganishia</taxon>
    </lineage>
</organism>
<dbReference type="InterPro" id="IPR050618">
    <property type="entry name" value="Ubq-SigPath_Reg"/>
</dbReference>
<sequence length="974" mass="108069">MSPRLRHIIRQRDLEDIRRSTEELTRRQQSPADPSNLAASTPRRNRSDWRVVYGDASGTQTVLPPIEDLVSRSNSERVRATGYRQPYIESESGSGSSSLRVPRIATAVTQDRADRRARLRSILPPLPDNSDEAIDIEMSNQRMDETDDQPFVYRYINPNYGRATDLEVLLGGDDHELDFARARRPSHLRHSATAESGENHSETAAAVRDIDAAELRWIDSLYQQFPSDAQEALSPHVRAVLNRHPTDAIQPVATARDTLWNMMMHESQTDDEEEDDSDWEVPSSSGEVHSEGRTPRAVGEILADLMGAARRLDTRQQTEHRFISPTPSRPATNVHQRAEHEPVVVGSNSRLTNTARAPIRGDPRPTAGDQSSSIVSAESGPALRRRKSIKRRRIESGMDIPYPHATLTAATSEPISKENLPEYMQIISAPVLAIPTSFSPLDKCSRLSISPASTPALGYGPLVVVRFTGTGARGDADAAAVRTDHPISPACGIYYYEATIVSKGQEGFISIGFSNRLTNLSRLVGWEPGSFAWHMDDGFVFEGRGEGTSMGWPTSTTGDVIGCGIDFSKGQAFFTKNGQFIGYAFKNVGKEDRLYPSVGLRTPGETLKCNFSGPFKYDIAEHVRRTQLDIVQQVLRQDHVVIRASADEKSSTSPFIQASTVTDVNSVKSASSNNPALPAASPQKVIRNIDGALAPAVLSYLQRNGFSASASAMRKDMGWRKRLLETGLGDPSEARTKKLARTAGWYEAQERGWQELQQIKREYREEKFSLVWRKLQAIPRTHSGRSFLESDSSLWACRLRVRCFSRVFRESLLDEDAGINTTSQNGLSLPELNSDADFRRFIVGEAHLPPNSAEECNRDRSDVLLAIGRNLQSEHGQSPNPIVQQEIQKALSFMVYHRMSDLPKDMFNTIAKASVAEEAEQLFKAIRSYEGKPTSSALESAFSSVDSTLIDLGRLHRVSAATFLSVREVIQLEK</sequence>
<dbReference type="PANTHER" id="PTHR12864">
    <property type="entry name" value="RAN BINDING PROTEIN 9-RELATED"/>
    <property type="match status" value="1"/>
</dbReference>
<accession>A0A8H3TPY2</accession>
<dbReference type="InterPro" id="IPR003877">
    <property type="entry name" value="SPRY_dom"/>
</dbReference>
<proteinExistence type="predicted"/>
<protein>
    <recommendedName>
        <fullName evidence="2">B30.2/SPRY domain-containing protein</fullName>
    </recommendedName>
</protein>